<dbReference type="InterPro" id="IPR013096">
    <property type="entry name" value="Cupin_2"/>
</dbReference>
<dbReference type="Pfam" id="PF07883">
    <property type="entry name" value="Cupin_2"/>
    <property type="match status" value="1"/>
</dbReference>
<proteinExistence type="predicted"/>
<dbReference type="EMBL" id="BFCH01000008">
    <property type="protein sequence ID" value="GBG36945.1"/>
    <property type="molecule type" value="Genomic_DNA"/>
</dbReference>
<evidence type="ECO:0000313" key="5">
    <source>
        <dbReference type="Proteomes" id="UP000245060"/>
    </source>
</evidence>
<dbReference type="Gene3D" id="2.60.120.10">
    <property type="entry name" value="Jelly Rolls"/>
    <property type="match status" value="1"/>
</dbReference>
<reference evidence="3" key="1">
    <citation type="journal article" date="2018" name="Genome Announc.">
        <title>Draft Genome Sequence of Mycobacterium montefiorense Isolated from Japanese Black Salamander (Hynobius nigrescens).</title>
        <authorList>
            <person name="Fukano H."/>
            <person name="Yoshida M."/>
            <person name="Shimizu A."/>
            <person name="Iwao H."/>
            <person name="Katayama Y."/>
            <person name="Omatsu T."/>
            <person name="Mizutani T."/>
            <person name="Kurata O."/>
            <person name="Wada S."/>
            <person name="Hoshino Y."/>
        </authorList>
    </citation>
    <scope>NUCLEOTIDE SEQUENCE</scope>
    <source>
        <strain evidence="3">BS</strain>
    </source>
</reference>
<gene>
    <name evidence="3" type="ORF">MmonteBS_13170</name>
    <name evidence="4" type="ORF">NJB18185_26840</name>
</gene>
<reference evidence="4" key="3">
    <citation type="journal article" date="2022" name="Microbiol. Resour. Announc.">
        <title>Draft Genome Sequences of Eight Mycobacterium montefiorense Strains Isolated from Salamanders in Captivity.</title>
        <authorList>
            <person name="Komine T."/>
            <person name="Ihara H."/>
            <person name="Fukano H."/>
            <person name="Hoshino Y."/>
            <person name="Kurata O."/>
            <person name="Wada S."/>
        </authorList>
    </citation>
    <scope>NUCLEOTIDE SEQUENCE</scope>
    <source>
        <strain evidence="4">NJB18185</strain>
    </source>
</reference>
<name>A0AA37PMP3_9MYCO</name>
<dbReference type="SUPFAM" id="SSF51182">
    <property type="entry name" value="RmlC-like cupins"/>
    <property type="match status" value="1"/>
</dbReference>
<organism evidence="4 6">
    <name type="scientific">Mycobacterium montefiorense</name>
    <dbReference type="NCBI Taxonomy" id="154654"/>
    <lineage>
        <taxon>Bacteria</taxon>
        <taxon>Bacillati</taxon>
        <taxon>Actinomycetota</taxon>
        <taxon>Actinomycetes</taxon>
        <taxon>Mycobacteriales</taxon>
        <taxon>Mycobacteriaceae</taxon>
        <taxon>Mycobacterium</taxon>
        <taxon>Mycobacterium simiae complex</taxon>
    </lineage>
</organism>
<dbReference type="Proteomes" id="UP000245060">
    <property type="component" value="Unassembled WGS sequence"/>
</dbReference>
<dbReference type="InterPro" id="IPR014710">
    <property type="entry name" value="RmlC-like_jellyroll"/>
</dbReference>
<evidence type="ECO:0000259" key="2">
    <source>
        <dbReference type="Pfam" id="PF07883"/>
    </source>
</evidence>
<evidence type="ECO:0000256" key="1">
    <source>
        <dbReference type="SAM" id="MobiDB-lite"/>
    </source>
</evidence>
<dbReference type="EMBL" id="BQYH01000017">
    <property type="protein sequence ID" value="GKU72912.1"/>
    <property type="molecule type" value="Genomic_DNA"/>
</dbReference>
<dbReference type="Proteomes" id="UP001139505">
    <property type="component" value="Unassembled WGS sequence"/>
</dbReference>
<evidence type="ECO:0000313" key="3">
    <source>
        <dbReference type="EMBL" id="GBG36945.1"/>
    </source>
</evidence>
<accession>A0AA37PMP3</accession>
<sequence length="168" mass="17764">MLASCSRSVKTLVRGKPKPEQPGQLLQRALAAVLVSAAVTTLAPVASATPGYGINAVTLARTTLDNRDYILVELTLQPGATTGWHWHNGTLFGAIRRGQLTHYRADCRIDGIYGPGDAITEPSGPENVHIGRNLGLTPVLMQVVYINPIGSPLSVGTRDPGCGLVDTE</sequence>
<keyword evidence="5" id="KW-1185">Reference proteome</keyword>
<dbReference type="AlphaFoldDB" id="A0AA37PMP3"/>
<feature type="domain" description="Cupin type-2" evidence="2">
    <location>
        <begin position="74"/>
        <end position="144"/>
    </location>
</feature>
<protein>
    <recommendedName>
        <fullName evidence="2">Cupin type-2 domain-containing protein</fullName>
    </recommendedName>
</protein>
<comment type="caution">
    <text evidence="4">The sequence shown here is derived from an EMBL/GenBank/DDBJ whole genome shotgun (WGS) entry which is preliminary data.</text>
</comment>
<dbReference type="InterPro" id="IPR011051">
    <property type="entry name" value="RmlC_Cupin_sf"/>
</dbReference>
<feature type="region of interest" description="Disordered" evidence="1">
    <location>
        <begin position="1"/>
        <end position="21"/>
    </location>
</feature>
<reference evidence="4" key="4">
    <citation type="submission" date="2022-04" db="EMBL/GenBank/DDBJ databases">
        <authorList>
            <person name="Komine T."/>
            <person name="Fukano H."/>
            <person name="Wada S."/>
        </authorList>
    </citation>
    <scope>NUCLEOTIDE SEQUENCE</scope>
    <source>
        <strain evidence="4">NJB18185</strain>
    </source>
</reference>
<evidence type="ECO:0000313" key="4">
    <source>
        <dbReference type="EMBL" id="GKU72912.1"/>
    </source>
</evidence>
<reference evidence="5" key="2">
    <citation type="submission" date="2018-04" db="EMBL/GenBank/DDBJ databases">
        <title>Draft genome sequence of Mycobacterium montefiorense isolated from Japanese black salamander.</title>
        <authorList>
            <person name="Fukano H."/>
            <person name="Yoshida M."/>
            <person name="Shimizu A."/>
            <person name="Iwao H."/>
            <person name="Kurata O."/>
            <person name="Katayama Y."/>
            <person name="Omatsu T."/>
            <person name="Mizutani T."/>
            <person name="Wada S."/>
            <person name="Hoshino Y."/>
        </authorList>
    </citation>
    <scope>NUCLEOTIDE SEQUENCE [LARGE SCALE GENOMIC DNA]</scope>
    <source>
        <strain evidence="5">BS</strain>
    </source>
</reference>
<evidence type="ECO:0000313" key="6">
    <source>
        <dbReference type="Proteomes" id="UP001139505"/>
    </source>
</evidence>